<gene>
    <name evidence="1" type="ORF">DEE74_23600</name>
</gene>
<accession>A0A9Q3LT05</accession>
<evidence type="ECO:0000313" key="2">
    <source>
        <dbReference type="Proteomes" id="UP001199322"/>
    </source>
</evidence>
<protein>
    <recommendedName>
        <fullName evidence="3">ATP-binding protein</fullName>
    </recommendedName>
</protein>
<evidence type="ECO:0008006" key="3">
    <source>
        <dbReference type="Google" id="ProtNLM"/>
    </source>
</evidence>
<dbReference type="PANTHER" id="PTHR42957:SF1">
    <property type="entry name" value="HELICASE MJ1565-RELATED"/>
    <property type="match status" value="1"/>
</dbReference>
<dbReference type="InterPro" id="IPR027417">
    <property type="entry name" value="P-loop_NTPase"/>
</dbReference>
<dbReference type="Gene3D" id="3.40.50.300">
    <property type="entry name" value="P-loop containing nucleotide triphosphate hydrolases"/>
    <property type="match status" value="1"/>
</dbReference>
<evidence type="ECO:0000313" key="1">
    <source>
        <dbReference type="EMBL" id="MBX3892858.1"/>
    </source>
</evidence>
<comment type="caution">
    <text evidence="1">The sequence shown here is derived from an EMBL/GenBank/DDBJ whole genome shotgun (WGS) entry which is preliminary data.</text>
</comment>
<organism evidence="1 2">
    <name type="scientific">Ralstonia pickettii</name>
    <name type="common">Burkholderia pickettii</name>
    <dbReference type="NCBI Taxonomy" id="329"/>
    <lineage>
        <taxon>Bacteria</taxon>
        <taxon>Pseudomonadati</taxon>
        <taxon>Pseudomonadota</taxon>
        <taxon>Betaproteobacteria</taxon>
        <taxon>Burkholderiales</taxon>
        <taxon>Burkholderiaceae</taxon>
        <taxon>Ralstonia</taxon>
    </lineage>
</organism>
<dbReference type="PANTHER" id="PTHR42957">
    <property type="entry name" value="HELICASE MJ1565-RELATED"/>
    <property type="match status" value="1"/>
</dbReference>
<dbReference type="Proteomes" id="UP001199322">
    <property type="component" value="Unassembled WGS sequence"/>
</dbReference>
<dbReference type="EMBL" id="QGBI01000030">
    <property type="protein sequence ID" value="MBX3892858.1"/>
    <property type="molecule type" value="Genomic_DNA"/>
</dbReference>
<dbReference type="NCBIfam" id="NF047742">
    <property type="entry name" value="antiphage_MADS8"/>
    <property type="match status" value="1"/>
</dbReference>
<reference evidence="1" key="1">
    <citation type="submission" date="2018-06" db="EMBL/GenBank/DDBJ databases">
        <authorList>
            <person name="O'Rourke A."/>
        </authorList>
    </citation>
    <scope>NUCLEOTIDE SEQUENCE</scope>
    <source>
        <strain evidence="1">132550021-3</strain>
    </source>
</reference>
<dbReference type="InterPro" id="IPR008571">
    <property type="entry name" value="HerA-like"/>
</dbReference>
<sequence>MSQGLRELTSRELNAALETVLLPRLSQQLAARDLGHCMRVTDLDRELMIRLAGGLRAAVPSANIVVLADDSLRAMAPDLAVSSTKLVELRNPLPNDELRPPLLVFVPNDLRASAEDSFGVATFEEVAIDGAYAELNAQLITQVPANLRVAVEASLSELRRRDARWRYADDATVARYLLTCQVNEFDPDAMGAALFELALVPDFELFQQPERAPARVARNRECVERITWSTKTERVRALELGLLDPMFSKQLGEFFSRVGVANPREWTQAIVRDRVNWNLAFNKWLFEDGGVNPDAIYIGDVVLPDLPVVKDDNEDPRLAELIGHRVLPISKTGLKKFSVSFRVDPVPSKVDGLSRFVAEVVSRDNGPTGLRRRKAAWAKGADLGVIAFSSIGKIDWEEGWHFVRVYAETEDGDRIPLVDGEGHPVRFNSDASEAHANANESDLFYVVTDDEVELEPPQRAVPREASLMHALLRARFAAVAQDRDPGSVSVTGCGWVERSSKVATSAETLEIRLGKEGKANVLVSGLLANLERAFLDDPDSLNRLRLSVSASGLATRSTISFKWPVSDEVTRFREARAALFAAVVQGEHRLIMQASDLLHLQEPAQNYAAAYLAWMDAALVRSSSTDTAVARQAMDELRCALTIDSVALVLEDYQGRRRDAVLLGPTHPLRANWHVAWGQLGQTWMELSRSSGKEFVVPTRDAVIKQLAPAAFPPVIPFGEDLGRTALAVDNINPFWSLYAATDEKDPRGLVGEVCAALGLPEPAIGGATIDSAYLAARVQRYLIQHPYVETLTINAFNAGRAGALAEVLLALQRHPGFSDLRYDIRLFVLDPAAPSTGEALLELLAPDSGTTAKEADAFSTPTDSHLHPKLRLAIRAIKEFRDAPDLHVAHLSFLFDLFPAEEIRAVDVRDTDDSSFVHGLVQPFEVDYLEDEQSITWLRRPLHGVAQPLDGAEALSDLMGSIPRAVSVAVATVARSQYLPHARPVVALSLSADERAMLHQVHEVSDWVLTIDRNLGIEFFDHRRHSTRPDYLIDHSPDMANAMSHRLAITSRSVAELESLLVPILGEYGLPNTGRHALVMLDQLRSLSGRLALKLLSSSSQRAEAMGLALSRLFLEHQGVFQNQIVVPLDAHLELYKALRQNAEELGDEVNFRRTDLALFDLDPSSREVTCRLVEVKCYSQVGDVAAYVQLKASIAEQIAQTEEVLAYHFDPRRAQVDRPDRPIKNRDLAALLGFYLDRSERYGVVLPEAAQEAHYFLRRLDELPYTLKFTRSAVVFDFSKPGTEPAEHENGIEFYRIGSDLIRQLVESAVTDTETISSLQVSGSADVAREVTQELLRRRELAPAVPTFETAAFLSPPRDRTLAWDDRAGVGYRLPEVGVQMREPEPVVQVSPLSIATAQSPIVTPEPTPTLVNEQPPPPMSVRVPEGEGVVPEDVPVVAQPAREDLAPNSRVAYDIMLGATGSTPQYGLLGEVSGRKVALDLNQTHTISLFGVQGGGKSYTLGSVAEMASLAIPSINCLPEPLSTVIFHYSPTMDYKPEFTSMVGANSVEDQVRALKEVYGAEPKALADVLLLVPADKIEERKAEYPDIEVLPLQFSASELKAPHWKFLMGAVGNQATYLRQIMRIMKAMRDDISLDGLRAGIEASSIPDHLKELARMRLDLAAEYINDSTSLTDVVKPGRLIIVDLRDEFIEKDEALGLFVVLLQLFADARIDGRSFNKLVVFDEAHKYIESPDLVAGLIEVVREMRHKGVSIMVASQDPPSVPVSLIELSSQIIMHKFNSPAWLKHIQKANAALGNLTPERMAQLKAGEAYIWSSKATDESFSKGAVKLRCRPRVTQHGGATRVAVND</sequence>
<name>A0A9Q3LT05_RALPI</name>
<dbReference type="SUPFAM" id="SSF52540">
    <property type="entry name" value="P-loop containing nucleoside triphosphate hydrolases"/>
    <property type="match status" value="1"/>
</dbReference>
<dbReference type="RefSeq" id="WP_116576856.1">
    <property type="nucleotide sequence ID" value="NZ_JACBXL010000022.1"/>
</dbReference>
<proteinExistence type="predicted"/>